<feature type="region of interest" description="Disordered" evidence="1">
    <location>
        <begin position="25"/>
        <end position="44"/>
    </location>
</feature>
<accession>A0A6J7EGW6</accession>
<evidence type="ECO:0000313" key="3">
    <source>
        <dbReference type="EMBL" id="CAB4880324.1"/>
    </source>
</evidence>
<dbReference type="AlphaFoldDB" id="A0A6J7EGW6"/>
<dbReference type="EMBL" id="CAFBLS010000155">
    <property type="protein sequence ID" value="CAB4880324.1"/>
    <property type="molecule type" value="Genomic_DNA"/>
</dbReference>
<gene>
    <name evidence="3" type="ORF">UFOPK3402_01250</name>
</gene>
<dbReference type="GO" id="GO:0016747">
    <property type="term" value="F:acyltransferase activity, transferring groups other than amino-acyl groups"/>
    <property type="evidence" value="ECO:0007669"/>
    <property type="project" value="InterPro"/>
</dbReference>
<name>A0A6J7EGW6_9ZZZZ</name>
<dbReference type="Pfam" id="PF13302">
    <property type="entry name" value="Acetyltransf_3"/>
    <property type="match status" value="1"/>
</dbReference>
<protein>
    <submittedName>
        <fullName evidence="3">Unannotated protein</fullName>
    </submittedName>
</protein>
<organism evidence="3">
    <name type="scientific">freshwater metagenome</name>
    <dbReference type="NCBI Taxonomy" id="449393"/>
    <lineage>
        <taxon>unclassified sequences</taxon>
        <taxon>metagenomes</taxon>
        <taxon>ecological metagenomes</taxon>
    </lineage>
</organism>
<evidence type="ECO:0000256" key="1">
    <source>
        <dbReference type="SAM" id="MobiDB-lite"/>
    </source>
</evidence>
<dbReference type="Gene3D" id="3.40.630.30">
    <property type="match status" value="1"/>
</dbReference>
<sequence>MPERAGIASSGQLVTALGRVRVRLRPIGSDEPRPSSPSPYDDWGQIDPRAADLDIDRWVIEIFSDEVGSDGPGVTSVGDMTALPVWFGPTTGSMAMNIGIGIVEGFRGRGIGSIAQGMLADLLHDRGIVRVQASTDVTNEPEQRALAKAGFAFEGIAIGAQVRADGRHDLQVWSHVRVL</sequence>
<feature type="domain" description="N-acetyltransferase" evidence="2">
    <location>
        <begin position="30"/>
        <end position="179"/>
    </location>
</feature>
<evidence type="ECO:0000259" key="2">
    <source>
        <dbReference type="PROSITE" id="PS51186"/>
    </source>
</evidence>
<reference evidence="3" key="1">
    <citation type="submission" date="2020-05" db="EMBL/GenBank/DDBJ databases">
        <authorList>
            <person name="Chiriac C."/>
            <person name="Salcher M."/>
            <person name="Ghai R."/>
            <person name="Kavagutti S V."/>
        </authorList>
    </citation>
    <scope>NUCLEOTIDE SEQUENCE</scope>
</reference>
<dbReference type="SUPFAM" id="SSF55729">
    <property type="entry name" value="Acyl-CoA N-acyltransferases (Nat)"/>
    <property type="match status" value="1"/>
</dbReference>
<dbReference type="PROSITE" id="PS51186">
    <property type="entry name" value="GNAT"/>
    <property type="match status" value="1"/>
</dbReference>
<proteinExistence type="predicted"/>
<dbReference type="InterPro" id="IPR016181">
    <property type="entry name" value="Acyl_CoA_acyltransferase"/>
</dbReference>
<dbReference type="InterPro" id="IPR000182">
    <property type="entry name" value="GNAT_dom"/>
</dbReference>